<dbReference type="Pfam" id="PF00990">
    <property type="entry name" value="GGDEF"/>
    <property type="match status" value="1"/>
</dbReference>
<name>A0A1L3ENS4_9GAMM</name>
<feature type="domain" description="GGDEF" evidence="6">
    <location>
        <begin position="428"/>
        <end position="562"/>
    </location>
</feature>
<dbReference type="PANTHER" id="PTHR45138:SF9">
    <property type="entry name" value="DIGUANYLATE CYCLASE DGCM-RELATED"/>
    <property type="match status" value="1"/>
</dbReference>
<feature type="transmembrane region" description="Helical" evidence="4">
    <location>
        <begin position="305"/>
        <end position="326"/>
    </location>
</feature>
<dbReference type="SMART" id="SM00267">
    <property type="entry name" value="GGDEF"/>
    <property type="match status" value="1"/>
</dbReference>
<feature type="signal peptide" evidence="5">
    <location>
        <begin position="1"/>
        <end position="32"/>
    </location>
</feature>
<feature type="transmembrane region" description="Helical" evidence="4">
    <location>
        <begin position="333"/>
        <end position="354"/>
    </location>
</feature>
<dbReference type="InterPro" id="IPR029787">
    <property type="entry name" value="Nucleotide_cyclase"/>
</dbReference>
<comment type="cofactor">
    <cofactor evidence="1">
        <name>Mg(2+)</name>
        <dbReference type="ChEBI" id="CHEBI:18420"/>
    </cofactor>
</comment>
<dbReference type="EC" id="2.7.7.65" evidence="2"/>
<dbReference type="Proteomes" id="UP000182987">
    <property type="component" value="Chromosome"/>
</dbReference>
<dbReference type="Gene3D" id="3.30.70.270">
    <property type="match status" value="1"/>
</dbReference>
<evidence type="ECO:0000256" key="3">
    <source>
        <dbReference type="ARBA" id="ARBA00034247"/>
    </source>
</evidence>
<dbReference type="InterPro" id="IPR011623">
    <property type="entry name" value="7TMR_DISM_rcpt_extracell_dom1"/>
</dbReference>
<dbReference type="OrthoDB" id="9803824at2"/>
<evidence type="ECO:0000259" key="6">
    <source>
        <dbReference type="PROSITE" id="PS50887"/>
    </source>
</evidence>
<feature type="transmembrane region" description="Helical" evidence="4">
    <location>
        <begin position="177"/>
        <end position="200"/>
    </location>
</feature>
<protein>
    <recommendedName>
        <fullName evidence="2">diguanylate cyclase</fullName>
        <ecNumber evidence="2">2.7.7.65</ecNumber>
    </recommendedName>
</protein>
<feature type="transmembrane region" description="Helical" evidence="4">
    <location>
        <begin position="366"/>
        <end position="387"/>
    </location>
</feature>
<dbReference type="InterPro" id="IPR000160">
    <property type="entry name" value="GGDEF_dom"/>
</dbReference>
<dbReference type="InterPro" id="IPR050469">
    <property type="entry name" value="Diguanylate_Cyclase"/>
</dbReference>
<dbReference type="RefSeq" id="WP_071924837.1">
    <property type="nucleotide sequence ID" value="NZ_CP017480.1"/>
</dbReference>
<feature type="chain" id="PRO_5012679174" description="diguanylate cyclase" evidence="5">
    <location>
        <begin position="33"/>
        <end position="576"/>
    </location>
</feature>
<evidence type="ECO:0000256" key="1">
    <source>
        <dbReference type="ARBA" id="ARBA00001946"/>
    </source>
</evidence>
<feature type="transmembrane region" description="Helical" evidence="4">
    <location>
        <begin position="243"/>
        <end position="263"/>
    </location>
</feature>
<evidence type="ECO:0000313" key="7">
    <source>
        <dbReference type="EMBL" id="APG02674.1"/>
    </source>
</evidence>
<evidence type="ECO:0000256" key="2">
    <source>
        <dbReference type="ARBA" id="ARBA00012528"/>
    </source>
</evidence>
<comment type="catalytic activity">
    <reaction evidence="3">
        <text>2 GTP = 3',3'-c-di-GMP + 2 diphosphate</text>
        <dbReference type="Rhea" id="RHEA:24898"/>
        <dbReference type="ChEBI" id="CHEBI:33019"/>
        <dbReference type="ChEBI" id="CHEBI:37565"/>
        <dbReference type="ChEBI" id="CHEBI:58805"/>
        <dbReference type="EC" id="2.7.7.65"/>
    </reaction>
</comment>
<dbReference type="NCBIfam" id="TIGR00254">
    <property type="entry name" value="GGDEF"/>
    <property type="match status" value="1"/>
</dbReference>
<keyword evidence="5" id="KW-0732">Signal</keyword>
<dbReference type="PROSITE" id="PS50887">
    <property type="entry name" value="GGDEF"/>
    <property type="match status" value="1"/>
</dbReference>
<dbReference type="EMBL" id="CP017480">
    <property type="protein sequence ID" value="APG02674.1"/>
    <property type="molecule type" value="Genomic_DNA"/>
</dbReference>
<dbReference type="PANTHER" id="PTHR45138">
    <property type="entry name" value="REGULATORY COMPONENTS OF SENSORY TRANSDUCTION SYSTEM"/>
    <property type="match status" value="1"/>
</dbReference>
<keyword evidence="4" id="KW-1133">Transmembrane helix</keyword>
<feature type="transmembrane region" description="Helical" evidence="4">
    <location>
        <begin position="275"/>
        <end position="299"/>
    </location>
</feature>
<dbReference type="AlphaFoldDB" id="A0A1L3ENS4"/>
<dbReference type="STRING" id="1440763.BJI69_01290"/>
<dbReference type="CDD" id="cd01949">
    <property type="entry name" value="GGDEF"/>
    <property type="match status" value="1"/>
</dbReference>
<keyword evidence="4" id="KW-0812">Transmembrane</keyword>
<evidence type="ECO:0000313" key="8">
    <source>
        <dbReference type="Proteomes" id="UP000182987"/>
    </source>
</evidence>
<keyword evidence="4" id="KW-0472">Membrane</keyword>
<dbReference type="InterPro" id="IPR043128">
    <property type="entry name" value="Rev_trsase/Diguanyl_cyclase"/>
</dbReference>
<dbReference type="SUPFAM" id="SSF55073">
    <property type="entry name" value="Nucleotide cyclase"/>
    <property type="match status" value="1"/>
</dbReference>
<dbReference type="FunFam" id="3.30.70.270:FF:000001">
    <property type="entry name" value="Diguanylate cyclase domain protein"/>
    <property type="match status" value="1"/>
</dbReference>
<organism evidence="7 8">
    <name type="scientific">Luteibacter rhizovicinus DSM 16549</name>
    <dbReference type="NCBI Taxonomy" id="1440763"/>
    <lineage>
        <taxon>Bacteria</taxon>
        <taxon>Pseudomonadati</taxon>
        <taxon>Pseudomonadota</taxon>
        <taxon>Gammaproteobacteria</taxon>
        <taxon>Lysobacterales</taxon>
        <taxon>Rhodanobacteraceae</taxon>
        <taxon>Luteibacter</taxon>
    </lineage>
</organism>
<gene>
    <name evidence="7" type="ORF">BJI69_01290</name>
</gene>
<accession>A0A1L3ENS4</accession>
<keyword evidence="8" id="KW-1185">Reference proteome</keyword>
<evidence type="ECO:0000256" key="5">
    <source>
        <dbReference type="SAM" id="SignalP"/>
    </source>
</evidence>
<sequence length="576" mass="61856">MGFSDKGKYGIIPRLVKAMLCCCLFLAATASADTLSGSSRDVQPGITPGDVLHEAESRPVASFDPSRMQVFPSTPSGTWVVLRSLPPWTSGNRVLSIRTPGLGSVTLYNEQGPIASTSLEDFGPALHGHGRLIFEIPASVPASRPLLLRFDPTTMPPGAVTMTVEPWRDYLREDGGWVVFATACFAVMMTMALMALCFALILRDMTFGWYVAYLLCYALIQGLKSGYVFHPLEIQSLAGLADVLGATATTLSVSFAALFMLRFAKIDDYVPLLRIPVLALAIGMPLLTVLRATGIGVLVDTSQLLQQPLLLLGALLLLVTGAVAAVRGSRHAWFFLVGWTPLLVLTALCGAQQQGMLAGAPWLPDAAIGVGAFEAVVLSIGLSDRALTIRHDRDRARQLADSDPLTGVLNRRAWTEAALQVLEQGMSRPIALLFLDLDHFKSLNDCYGHATGDRALVAVAAALRDELRPTDLLGRFGGEEFIALLQGVDKENAVQVATRLCRRVHRLDVHTGQAQADDLLTVSIGVAMRSAADTVQSLTERADSAMYAAKLSGRNQVVCSGPAGPALVRRTETKLR</sequence>
<dbReference type="GO" id="GO:0052621">
    <property type="term" value="F:diguanylate cyclase activity"/>
    <property type="evidence" value="ECO:0007669"/>
    <property type="project" value="UniProtKB-EC"/>
</dbReference>
<dbReference type="KEGG" id="lrz:BJI69_01290"/>
<proteinExistence type="predicted"/>
<feature type="transmembrane region" description="Helical" evidence="4">
    <location>
        <begin position="207"/>
        <end position="223"/>
    </location>
</feature>
<dbReference type="Pfam" id="PF07695">
    <property type="entry name" value="7TMR-DISM_7TM"/>
    <property type="match status" value="1"/>
</dbReference>
<reference evidence="8" key="1">
    <citation type="submission" date="2016-09" db="EMBL/GenBank/DDBJ databases">
        <authorList>
            <person name="Lysoe E."/>
        </authorList>
    </citation>
    <scope>NUCLEOTIDE SEQUENCE [LARGE SCALE GENOMIC DNA]</scope>
    <source>
        <strain evidence="8">LJ96T</strain>
    </source>
</reference>
<evidence type="ECO:0000256" key="4">
    <source>
        <dbReference type="SAM" id="Phobius"/>
    </source>
</evidence>